<dbReference type="Proteomes" id="UP001652445">
    <property type="component" value="Unassembled WGS sequence"/>
</dbReference>
<evidence type="ECO:0000313" key="1">
    <source>
        <dbReference type="EMBL" id="MCU6797946.1"/>
    </source>
</evidence>
<dbReference type="InterPro" id="IPR050583">
    <property type="entry name" value="Mycobacterial_A85_antigen"/>
</dbReference>
<organism evidence="1 2">
    <name type="scientific">Paenibacillus baimaensis</name>
    <dbReference type="NCBI Taxonomy" id="2982185"/>
    <lineage>
        <taxon>Bacteria</taxon>
        <taxon>Bacillati</taxon>
        <taxon>Bacillota</taxon>
        <taxon>Bacilli</taxon>
        <taxon>Bacillales</taxon>
        <taxon>Paenibacillaceae</taxon>
        <taxon>Paenibacillus</taxon>
    </lineage>
</organism>
<name>A0ABT2UUZ7_9BACL</name>
<gene>
    <name evidence="1" type="ORF">OB236_38060</name>
</gene>
<reference evidence="1 2" key="1">
    <citation type="submission" date="2022-09" db="EMBL/GenBank/DDBJ databases">
        <authorList>
            <person name="Han X.L."/>
            <person name="Wang Q."/>
            <person name="Lu T."/>
        </authorList>
    </citation>
    <scope>NUCLEOTIDE SEQUENCE [LARGE SCALE GENOMIC DNA]</scope>
    <source>
        <strain evidence="1 2">WQ 127069</strain>
    </source>
</reference>
<evidence type="ECO:0000313" key="2">
    <source>
        <dbReference type="Proteomes" id="UP001652445"/>
    </source>
</evidence>
<sequence length="263" mass="29949">MSIQPHSFFSGALYARKSCFVYVPAGYEQSEQRYPVIYLLHGMHGSESSWMLKGNAEQTLDQLMNNGELIPSIVVMPSDGGYGQGTFYMDWYDGTGNFEQYFIYDLVPEIDMHYRTINSGDQRVLCGLSMGGFGAVSLALRHPERFGAAASLSGGLVSSQHLREQYARSDVGRMIGPLHGPYAESYDPQLVANLRMQDGRRPALYMNCGTSDYLYTMNQDFHQHLKTIGYTHTYEQFEGEHNWTYWKEHLPDALRFIQSYLAH</sequence>
<dbReference type="RefSeq" id="WP_262688640.1">
    <property type="nucleotide sequence ID" value="NZ_JAOQIO010000124.1"/>
</dbReference>
<dbReference type="InterPro" id="IPR029058">
    <property type="entry name" value="AB_hydrolase_fold"/>
</dbReference>
<dbReference type="PANTHER" id="PTHR48098">
    <property type="entry name" value="ENTEROCHELIN ESTERASE-RELATED"/>
    <property type="match status" value="1"/>
</dbReference>
<dbReference type="SUPFAM" id="SSF53474">
    <property type="entry name" value="alpha/beta-Hydrolases"/>
    <property type="match status" value="1"/>
</dbReference>
<dbReference type="EMBL" id="JAOQIO010000124">
    <property type="protein sequence ID" value="MCU6797946.1"/>
    <property type="molecule type" value="Genomic_DNA"/>
</dbReference>
<keyword evidence="2" id="KW-1185">Reference proteome</keyword>
<dbReference type="Pfam" id="PF00756">
    <property type="entry name" value="Esterase"/>
    <property type="match status" value="1"/>
</dbReference>
<dbReference type="Gene3D" id="3.40.50.1820">
    <property type="entry name" value="alpha/beta hydrolase"/>
    <property type="match status" value="1"/>
</dbReference>
<protein>
    <submittedName>
        <fullName evidence="1">Esterase family protein</fullName>
    </submittedName>
</protein>
<dbReference type="InterPro" id="IPR000801">
    <property type="entry name" value="Esterase-like"/>
</dbReference>
<comment type="caution">
    <text evidence="1">The sequence shown here is derived from an EMBL/GenBank/DDBJ whole genome shotgun (WGS) entry which is preliminary data.</text>
</comment>
<dbReference type="PANTHER" id="PTHR48098:SF1">
    <property type="entry name" value="DIACYLGLYCEROL ACYLTRANSFERASE_MYCOLYLTRANSFERASE AG85A"/>
    <property type="match status" value="1"/>
</dbReference>
<proteinExistence type="predicted"/>
<accession>A0ABT2UUZ7</accession>